<proteinExistence type="predicted"/>
<accession>A0A913XTE7</accession>
<sequence length="593" mass="67662">MNTNNLTSYVSAEDCKVLQAHKVTDLTTLKTLTRPDLTDIFPGPENFFTRKRLWVVIEDLRNQEKRVINAGMVELKSRPNFIVKREHRKISSRFSSDSDSDEESKLEALSDICQAFETSTVLSEEVSSHYINEIERKTSLVINQTCKKSTELDDEIYSQDGELEEWKKHMQNAYRELLNIVTNDENELDHVPASISPSSTPKTRSVSSSSVYSSPSDIDESQDEVPTLKRSSGVLQEDIDLLENFSFPVSAEMKACCKNSTFPSNSTRTAFLRDCYTCLTAITGPNPGNVQFQMAAKKILDKVPVLKDIKPPAWPKEKPFPYWDSVVRSLKKRQYNRNNTSKKVKLESSDATAMMNEDGDCSKHYKTLQTELKRKNTNVDVVKHLLSITFQKRKDEIQSSEASAKEAVSQLIKDYPFFQNESVLLIELELHLKLKRGEITEECVPELINNFETVQRDMKLNAHSGPTSLHAINELCRHFNCIPIIYSLEGDQPLQDFIAKTVSTTAPALVVLEEDESQEFFIVIDKKEFLELSKDSTPAKALVVLLAVYYALDLQYDPKQALCFKFLEEYVLKVPQSKRSLKYKRLINQLFGK</sequence>
<dbReference type="PANTHER" id="PTHR31025">
    <property type="entry name" value="SI:CH211-196P9.1-RELATED"/>
    <property type="match status" value="1"/>
</dbReference>
<reference evidence="2" key="1">
    <citation type="submission" date="2022-11" db="UniProtKB">
        <authorList>
            <consortium name="EnsemblMetazoa"/>
        </authorList>
    </citation>
    <scope>IDENTIFICATION</scope>
</reference>
<name>A0A913XTE7_EXADI</name>
<dbReference type="KEGG" id="epa:110247362"/>
<dbReference type="RefSeq" id="XP_020909449.1">
    <property type="nucleotide sequence ID" value="XM_021053790.2"/>
</dbReference>
<dbReference type="AlphaFoldDB" id="A0A913XTE7"/>
<feature type="compositionally biased region" description="Low complexity" evidence="1">
    <location>
        <begin position="196"/>
        <end position="216"/>
    </location>
</feature>
<feature type="region of interest" description="Disordered" evidence="1">
    <location>
        <begin position="190"/>
        <end position="230"/>
    </location>
</feature>
<dbReference type="OrthoDB" id="5988977at2759"/>
<protein>
    <submittedName>
        <fullName evidence="2">Uncharacterized protein</fullName>
    </submittedName>
</protein>
<keyword evidence="3" id="KW-1185">Reference proteome</keyword>
<evidence type="ECO:0000313" key="2">
    <source>
        <dbReference type="EnsemblMetazoa" id="XP_020909449.1"/>
    </source>
</evidence>
<dbReference type="EnsemblMetazoa" id="XM_021053790.2">
    <property type="protein sequence ID" value="XP_020909449.1"/>
    <property type="gene ID" value="LOC110247362"/>
</dbReference>
<dbReference type="PANTHER" id="PTHR31025:SF9">
    <property type="entry name" value="SI:DKEY-286J15.1"/>
    <property type="match status" value="1"/>
</dbReference>
<dbReference type="GeneID" id="110247362"/>
<dbReference type="Proteomes" id="UP000887567">
    <property type="component" value="Unplaced"/>
</dbReference>
<evidence type="ECO:0000313" key="3">
    <source>
        <dbReference type="Proteomes" id="UP000887567"/>
    </source>
</evidence>
<evidence type="ECO:0000256" key="1">
    <source>
        <dbReference type="SAM" id="MobiDB-lite"/>
    </source>
</evidence>
<organism evidence="2 3">
    <name type="scientific">Exaiptasia diaphana</name>
    <name type="common">Tropical sea anemone</name>
    <name type="synonym">Aiptasia pulchella</name>
    <dbReference type="NCBI Taxonomy" id="2652724"/>
    <lineage>
        <taxon>Eukaryota</taxon>
        <taxon>Metazoa</taxon>
        <taxon>Cnidaria</taxon>
        <taxon>Anthozoa</taxon>
        <taxon>Hexacorallia</taxon>
        <taxon>Actiniaria</taxon>
        <taxon>Aiptasiidae</taxon>
        <taxon>Exaiptasia</taxon>
    </lineage>
</organism>